<sequence>MNSDVSVPQSCVATNPTTARLLFLLPIMVYFLRDDNWSYAYVVAVPLVLVFFGMIPSSALGKPHHKPSTSAVLITGGSRGIGRDTADYLISKGYSVLVTVRKESQYDEMKNAAKESNNKTPYPILLDVTQDKHIPTAMKELQSFLEQHKKELIAVVNNAGINPEGDKMTETFRKGEELKNILAEPSIGSRVFETNVIGVGRVTKACLPYLAKEGRIVNIGSYFGSVAGATKLDHCYYEASKFALEGMTDNMRRSLRKEGIKVALVKPGNILTDMNEDYGESTTREVAVDIEHAITSSNPKTRYYPGKVKGYQSRFVCTLYEMLPTWMSDKL</sequence>
<keyword evidence="2" id="KW-0812">Transmembrane</keyword>
<comment type="similarity">
    <text evidence="1">Belongs to the short-chain dehydrogenases/reductases (SDR) family.</text>
</comment>
<dbReference type="SUPFAM" id="SSF51735">
    <property type="entry name" value="NAD(P)-binding Rossmann-fold domains"/>
    <property type="match status" value="1"/>
</dbReference>
<dbReference type="GO" id="GO:0016491">
    <property type="term" value="F:oxidoreductase activity"/>
    <property type="evidence" value="ECO:0007669"/>
    <property type="project" value="TreeGrafter"/>
</dbReference>
<protein>
    <submittedName>
        <fullName evidence="3">Uncharacterized protein</fullName>
    </submittedName>
</protein>
<keyword evidence="2" id="KW-1133">Transmembrane helix</keyword>
<dbReference type="PANTHER" id="PTHR43313">
    <property type="entry name" value="SHORT-CHAIN DEHYDROGENASE/REDUCTASE FAMILY 9C"/>
    <property type="match status" value="1"/>
</dbReference>
<dbReference type="Pfam" id="PF00106">
    <property type="entry name" value="adh_short"/>
    <property type="match status" value="1"/>
</dbReference>
<proteinExistence type="inferred from homology"/>
<gene>
    <name evidence="3" type="ORF">DBRI00130_LOCUS15773</name>
</gene>
<dbReference type="InterPro" id="IPR002347">
    <property type="entry name" value="SDR_fam"/>
</dbReference>
<dbReference type="AlphaFoldDB" id="A0A7S4V5F8"/>
<name>A0A7S4V5F8_9STRA</name>
<dbReference type="EMBL" id="HBNS01019850">
    <property type="protein sequence ID" value="CAE4608861.1"/>
    <property type="molecule type" value="Transcribed_RNA"/>
</dbReference>
<evidence type="ECO:0000256" key="2">
    <source>
        <dbReference type="SAM" id="Phobius"/>
    </source>
</evidence>
<dbReference type="GO" id="GO:0008202">
    <property type="term" value="P:steroid metabolic process"/>
    <property type="evidence" value="ECO:0007669"/>
    <property type="project" value="TreeGrafter"/>
</dbReference>
<keyword evidence="2" id="KW-0472">Membrane</keyword>
<reference evidence="3" key="1">
    <citation type="submission" date="2021-01" db="EMBL/GenBank/DDBJ databases">
        <authorList>
            <person name="Corre E."/>
            <person name="Pelletier E."/>
            <person name="Niang G."/>
            <person name="Scheremetjew M."/>
            <person name="Finn R."/>
            <person name="Kale V."/>
            <person name="Holt S."/>
            <person name="Cochrane G."/>
            <person name="Meng A."/>
            <person name="Brown T."/>
            <person name="Cohen L."/>
        </authorList>
    </citation>
    <scope>NUCLEOTIDE SEQUENCE</scope>
    <source>
        <strain evidence="3">GSO104</strain>
    </source>
</reference>
<dbReference type="PRINTS" id="PR00081">
    <property type="entry name" value="GDHRDH"/>
</dbReference>
<dbReference type="Gene3D" id="3.40.50.720">
    <property type="entry name" value="NAD(P)-binding Rossmann-like Domain"/>
    <property type="match status" value="1"/>
</dbReference>
<feature type="transmembrane region" description="Helical" evidence="2">
    <location>
        <begin position="12"/>
        <end position="32"/>
    </location>
</feature>
<evidence type="ECO:0000256" key="1">
    <source>
        <dbReference type="RuleBase" id="RU000363"/>
    </source>
</evidence>
<feature type="transmembrane region" description="Helical" evidence="2">
    <location>
        <begin position="38"/>
        <end position="60"/>
    </location>
</feature>
<dbReference type="InterPro" id="IPR036291">
    <property type="entry name" value="NAD(P)-bd_dom_sf"/>
</dbReference>
<evidence type="ECO:0000313" key="3">
    <source>
        <dbReference type="EMBL" id="CAE4608861.1"/>
    </source>
</evidence>
<organism evidence="3">
    <name type="scientific">Ditylum brightwellii</name>
    <dbReference type="NCBI Taxonomy" id="49249"/>
    <lineage>
        <taxon>Eukaryota</taxon>
        <taxon>Sar</taxon>
        <taxon>Stramenopiles</taxon>
        <taxon>Ochrophyta</taxon>
        <taxon>Bacillariophyta</taxon>
        <taxon>Mediophyceae</taxon>
        <taxon>Lithodesmiophycidae</taxon>
        <taxon>Lithodesmiales</taxon>
        <taxon>Lithodesmiaceae</taxon>
        <taxon>Ditylum</taxon>
    </lineage>
</organism>
<dbReference type="PANTHER" id="PTHR43313:SF1">
    <property type="entry name" value="3BETA-HYDROXYSTEROID DEHYDROGENASE DHS-16"/>
    <property type="match status" value="1"/>
</dbReference>
<dbReference type="PRINTS" id="PR00080">
    <property type="entry name" value="SDRFAMILY"/>
</dbReference>
<accession>A0A7S4V5F8</accession>